<dbReference type="EMBL" id="ML994692">
    <property type="protein sequence ID" value="KAF2177191.1"/>
    <property type="molecule type" value="Genomic_DNA"/>
</dbReference>
<dbReference type="Pfam" id="PF22799">
    <property type="entry name" value="PIR1-like_C"/>
    <property type="match status" value="1"/>
</dbReference>
<keyword evidence="4" id="KW-0472">Membrane</keyword>
<proteinExistence type="predicted"/>
<evidence type="ECO:0000256" key="2">
    <source>
        <dbReference type="ARBA" id="ARBA00022737"/>
    </source>
</evidence>
<evidence type="ECO:0000256" key="1">
    <source>
        <dbReference type="ARBA" id="ARBA00022729"/>
    </source>
</evidence>
<dbReference type="GO" id="GO:0009277">
    <property type="term" value="C:fungal-type cell wall"/>
    <property type="evidence" value="ECO:0007669"/>
    <property type="project" value="TreeGrafter"/>
</dbReference>
<feature type="transmembrane region" description="Helical" evidence="4">
    <location>
        <begin position="336"/>
        <end position="360"/>
    </location>
</feature>
<dbReference type="InterPro" id="IPR054508">
    <property type="entry name" value="PIR1-like_C"/>
</dbReference>
<keyword evidence="2" id="KW-0677">Repeat</keyword>
<evidence type="ECO:0000259" key="6">
    <source>
        <dbReference type="Pfam" id="PF22799"/>
    </source>
</evidence>
<feature type="compositionally biased region" description="Polar residues" evidence="3">
    <location>
        <begin position="245"/>
        <end position="294"/>
    </location>
</feature>
<name>A0A6A6DCJ1_9PEZI</name>
<dbReference type="Pfam" id="PF00399">
    <property type="entry name" value="PIR"/>
    <property type="match status" value="3"/>
</dbReference>
<dbReference type="PANTHER" id="PTHR47254:SF2">
    <property type="entry name" value="COVALENTLY-LINKED CELL WALL PROTEIN"/>
    <property type="match status" value="1"/>
</dbReference>
<dbReference type="GO" id="GO:0005199">
    <property type="term" value="F:structural constituent of cell wall"/>
    <property type="evidence" value="ECO:0007669"/>
    <property type="project" value="InterPro"/>
</dbReference>
<feature type="chain" id="PRO_5025351939" description="Cell wall mannoprotein PIR1-like C-terminal domain-containing protein" evidence="5">
    <location>
        <begin position="17"/>
        <end position="361"/>
    </location>
</feature>
<evidence type="ECO:0000256" key="3">
    <source>
        <dbReference type="SAM" id="MobiDB-lite"/>
    </source>
</evidence>
<evidence type="ECO:0000256" key="5">
    <source>
        <dbReference type="SAM" id="SignalP"/>
    </source>
</evidence>
<feature type="compositionally biased region" description="Polar residues" evidence="3">
    <location>
        <begin position="162"/>
        <end position="178"/>
    </location>
</feature>
<keyword evidence="4" id="KW-0812">Transmembrane</keyword>
<evidence type="ECO:0000256" key="4">
    <source>
        <dbReference type="SAM" id="Phobius"/>
    </source>
</evidence>
<dbReference type="InterPro" id="IPR000420">
    <property type="entry name" value="Yeast_PIR_rpt"/>
</dbReference>
<dbReference type="AlphaFoldDB" id="A0A6A6DCJ1"/>
<reference evidence="7" key="1">
    <citation type="journal article" date="2020" name="Stud. Mycol.">
        <title>101 Dothideomycetes genomes: a test case for predicting lifestyles and emergence of pathogens.</title>
        <authorList>
            <person name="Haridas S."/>
            <person name="Albert R."/>
            <person name="Binder M."/>
            <person name="Bloem J."/>
            <person name="Labutti K."/>
            <person name="Salamov A."/>
            <person name="Andreopoulos B."/>
            <person name="Baker S."/>
            <person name="Barry K."/>
            <person name="Bills G."/>
            <person name="Bluhm B."/>
            <person name="Cannon C."/>
            <person name="Castanera R."/>
            <person name="Culley D."/>
            <person name="Daum C."/>
            <person name="Ezra D."/>
            <person name="Gonzalez J."/>
            <person name="Henrissat B."/>
            <person name="Kuo A."/>
            <person name="Liang C."/>
            <person name="Lipzen A."/>
            <person name="Lutzoni F."/>
            <person name="Magnuson J."/>
            <person name="Mondo S."/>
            <person name="Nolan M."/>
            <person name="Ohm R."/>
            <person name="Pangilinan J."/>
            <person name="Park H.-J."/>
            <person name="Ramirez L."/>
            <person name="Alfaro M."/>
            <person name="Sun H."/>
            <person name="Tritt A."/>
            <person name="Yoshinaga Y."/>
            <person name="Zwiers L.-H."/>
            <person name="Turgeon B."/>
            <person name="Goodwin S."/>
            <person name="Spatafora J."/>
            <person name="Crous P."/>
            <person name="Grigoriev I."/>
        </authorList>
    </citation>
    <scope>NUCLEOTIDE SEQUENCE</scope>
    <source>
        <strain evidence="7">CBS 207.26</strain>
    </source>
</reference>
<sequence>MKSTFAVLGLVASALAKPMPQGVTSAIAPDASAPASCSGSRSEPFRITVVNVTSSAKRDVERRQQAGILTLTLAGGKLKDQAGRTGYIASNYQFQFDEPPQTGAIYTSGWSLCGNNSLALGGSAIFYQCWSGSFYNLYDRHWAGQCSPIYLVAMGGGGGTPHATQVSDGRPQNPTPISEASDGQIIRPTEAPPVTQISDSQPQGPPVTQISDGQPQGPSGPAPPVTQISDGQPQAPSHTPAPPITQISDGQPQVPSAPPVTQISDGQPQAPSGPPVTQISDGQPQGPPVTQISDSQPQAPSAPPAPPVTQISDGQPQAPAPTGNATFTTSEPPAQFTGAAVTPIYGLGAVAAGIMGIFAIL</sequence>
<dbReference type="Proteomes" id="UP000800200">
    <property type="component" value="Unassembled WGS sequence"/>
</dbReference>
<keyword evidence="4" id="KW-1133">Transmembrane helix</keyword>
<dbReference type="OrthoDB" id="5415592at2759"/>
<feature type="domain" description="Cell wall mannoprotein PIR1-like C-terminal" evidence="6">
    <location>
        <begin position="76"/>
        <end position="149"/>
    </location>
</feature>
<accession>A0A6A6DCJ1</accession>
<keyword evidence="8" id="KW-1185">Reference proteome</keyword>
<gene>
    <name evidence="7" type="ORF">K469DRAFT_604189</name>
</gene>
<evidence type="ECO:0000313" key="8">
    <source>
        <dbReference type="Proteomes" id="UP000800200"/>
    </source>
</evidence>
<feature type="signal peptide" evidence="5">
    <location>
        <begin position="1"/>
        <end position="16"/>
    </location>
</feature>
<feature type="compositionally biased region" description="Polar residues" evidence="3">
    <location>
        <begin position="226"/>
        <end position="237"/>
    </location>
</feature>
<keyword evidence="1 5" id="KW-0732">Signal</keyword>
<feature type="region of interest" description="Disordered" evidence="3">
    <location>
        <begin position="160"/>
        <end position="331"/>
    </location>
</feature>
<dbReference type="InterPro" id="IPR051153">
    <property type="entry name" value="Yeast_CWMannoprotein_PIR"/>
</dbReference>
<dbReference type="PANTHER" id="PTHR47254">
    <property type="entry name" value="CELL WALL MANNOPROTEIN CIS3-RELATED"/>
    <property type="match status" value="1"/>
</dbReference>
<feature type="compositionally biased region" description="Polar residues" evidence="3">
    <location>
        <begin position="195"/>
        <end position="212"/>
    </location>
</feature>
<protein>
    <recommendedName>
        <fullName evidence="6">Cell wall mannoprotein PIR1-like C-terminal domain-containing protein</fullName>
    </recommendedName>
</protein>
<organism evidence="7 8">
    <name type="scientific">Zopfia rhizophila CBS 207.26</name>
    <dbReference type="NCBI Taxonomy" id="1314779"/>
    <lineage>
        <taxon>Eukaryota</taxon>
        <taxon>Fungi</taxon>
        <taxon>Dikarya</taxon>
        <taxon>Ascomycota</taxon>
        <taxon>Pezizomycotina</taxon>
        <taxon>Dothideomycetes</taxon>
        <taxon>Dothideomycetes incertae sedis</taxon>
        <taxon>Zopfiaceae</taxon>
        <taxon>Zopfia</taxon>
    </lineage>
</organism>
<dbReference type="GO" id="GO:0031505">
    <property type="term" value="P:fungal-type cell wall organization"/>
    <property type="evidence" value="ECO:0007669"/>
    <property type="project" value="TreeGrafter"/>
</dbReference>
<evidence type="ECO:0000313" key="7">
    <source>
        <dbReference type="EMBL" id="KAF2177191.1"/>
    </source>
</evidence>